<evidence type="ECO:0008006" key="4">
    <source>
        <dbReference type="Google" id="ProtNLM"/>
    </source>
</evidence>
<sequence length="76" mass="8359">MKFLLCSTLSTLAVTLKSVKSVKRRICTSEITLQDSPHVISSYKSSISLKVAYASCKLALQPQHNSYTPQTRATTP</sequence>
<proteinExistence type="predicted"/>
<accession>A0A8T0HNE4</accession>
<feature type="signal peptide" evidence="1">
    <location>
        <begin position="1"/>
        <end position="21"/>
    </location>
</feature>
<protein>
    <recommendedName>
        <fullName evidence="4">Secreted protein</fullName>
    </recommendedName>
</protein>
<keyword evidence="1" id="KW-0732">Signal</keyword>
<keyword evidence="3" id="KW-1185">Reference proteome</keyword>
<comment type="caution">
    <text evidence="2">The sequence shown here is derived from an EMBL/GenBank/DDBJ whole genome shotgun (WGS) entry which is preliminary data.</text>
</comment>
<evidence type="ECO:0000313" key="2">
    <source>
        <dbReference type="EMBL" id="KAG0572329.1"/>
    </source>
</evidence>
<feature type="chain" id="PRO_5035850368" description="Secreted protein" evidence="1">
    <location>
        <begin position="22"/>
        <end position="76"/>
    </location>
</feature>
<evidence type="ECO:0000256" key="1">
    <source>
        <dbReference type="SAM" id="SignalP"/>
    </source>
</evidence>
<gene>
    <name evidence="2" type="ORF">KC19_VG085500</name>
</gene>
<evidence type="ECO:0000313" key="3">
    <source>
        <dbReference type="Proteomes" id="UP000822688"/>
    </source>
</evidence>
<name>A0A8T0HNE4_CERPU</name>
<dbReference type="AlphaFoldDB" id="A0A8T0HNE4"/>
<reference evidence="2" key="1">
    <citation type="submission" date="2020-06" db="EMBL/GenBank/DDBJ databases">
        <title>WGS assembly of Ceratodon purpureus strain R40.</title>
        <authorList>
            <person name="Carey S.B."/>
            <person name="Jenkins J."/>
            <person name="Shu S."/>
            <person name="Lovell J.T."/>
            <person name="Sreedasyam A."/>
            <person name="Maumus F."/>
            <person name="Tiley G.P."/>
            <person name="Fernandez-Pozo N."/>
            <person name="Barry K."/>
            <person name="Chen C."/>
            <person name="Wang M."/>
            <person name="Lipzen A."/>
            <person name="Daum C."/>
            <person name="Saski C.A."/>
            <person name="Payton A.C."/>
            <person name="Mcbreen J.C."/>
            <person name="Conrad R.E."/>
            <person name="Kollar L.M."/>
            <person name="Olsson S."/>
            <person name="Huttunen S."/>
            <person name="Landis J.B."/>
            <person name="Wickett N.J."/>
            <person name="Johnson M.G."/>
            <person name="Rensing S.A."/>
            <person name="Grimwood J."/>
            <person name="Schmutz J."/>
            <person name="Mcdaniel S.F."/>
        </authorList>
    </citation>
    <scope>NUCLEOTIDE SEQUENCE</scope>
    <source>
        <strain evidence="2">R40</strain>
    </source>
</reference>
<dbReference type="EMBL" id="CM026426">
    <property type="protein sequence ID" value="KAG0572329.1"/>
    <property type="molecule type" value="Genomic_DNA"/>
</dbReference>
<organism evidence="2 3">
    <name type="scientific">Ceratodon purpureus</name>
    <name type="common">Fire moss</name>
    <name type="synonym">Dicranum purpureum</name>
    <dbReference type="NCBI Taxonomy" id="3225"/>
    <lineage>
        <taxon>Eukaryota</taxon>
        <taxon>Viridiplantae</taxon>
        <taxon>Streptophyta</taxon>
        <taxon>Embryophyta</taxon>
        <taxon>Bryophyta</taxon>
        <taxon>Bryophytina</taxon>
        <taxon>Bryopsida</taxon>
        <taxon>Dicranidae</taxon>
        <taxon>Pseudoditrichales</taxon>
        <taxon>Ditrichaceae</taxon>
        <taxon>Ceratodon</taxon>
    </lineage>
</organism>
<dbReference type="Proteomes" id="UP000822688">
    <property type="component" value="Chromosome V"/>
</dbReference>